<dbReference type="GO" id="GO:0042795">
    <property type="term" value="P:snRNA transcription by RNA polymerase II"/>
    <property type="evidence" value="ECO:0007669"/>
    <property type="project" value="TreeGrafter"/>
</dbReference>
<protein>
    <submittedName>
        <fullName evidence="8">RNA binding protein</fullName>
    </submittedName>
</protein>
<feature type="compositionally biased region" description="Acidic residues" evidence="7">
    <location>
        <begin position="574"/>
        <end position="585"/>
    </location>
</feature>
<evidence type="ECO:0000313" key="8">
    <source>
        <dbReference type="EMBL" id="TNY18461.1"/>
    </source>
</evidence>
<name>A0A5C5FRR7_9BASI</name>
<feature type="region of interest" description="Disordered" evidence="7">
    <location>
        <begin position="540"/>
        <end position="593"/>
    </location>
</feature>
<dbReference type="PANTHER" id="PTHR13421">
    <property type="entry name" value="SNRNA-ACTIVATING PROTEIN COMPLEX SUBUNIT 3"/>
    <property type="match status" value="1"/>
</dbReference>
<feature type="compositionally biased region" description="Basic and acidic residues" evidence="7">
    <location>
        <begin position="563"/>
        <end position="573"/>
    </location>
</feature>
<gene>
    <name evidence="8" type="ORF">DMC30DRAFT_380454</name>
</gene>
<dbReference type="Pfam" id="PF12251">
    <property type="entry name" value="SNAPC3"/>
    <property type="match status" value="1"/>
</dbReference>
<feature type="compositionally biased region" description="Polar residues" evidence="7">
    <location>
        <begin position="365"/>
        <end position="374"/>
    </location>
</feature>
<feature type="compositionally biased region" description="Low complexity" evidence="7">
    <location>
        <begin position="394"/>
        <end position="404"/>
    </location>
</feature>
<feature type="region of interest" description="Disordered" evidence="7">
    <location>
        <begin position="361"/>
        <end position="382"/>
    </location>
</feature>
<dbReference type="OrthoDB" id="3437960at2759"/>
<evidence type="ECO:0000256" key="2">
    <source>
        <dbReference type="ARBA" id="ARBA00010410"/>
    </source>
</evidence>
<feature type="compositionally biased region" description="Polar residues" evidence="7">
    <location>
        <begin position="1"/>
        <end position="11"/>
    </location>
</feature>
<dbReference type="GO" id="GO:0019185">
    <property type="term" value="C:snRNA-activating protein complex"/>
    <property type="evidence" value="ECO:0007669"/>
    <property type="project" value="TreeGrafter"/>
</dbReference>
<evidence type="ECO:0000256" key="1">
    <source>
        <dbReference type="ARBA" id="ARBA00004123"/>
    </source>
</evidence>
<dbReference type="EMBL" id="SOZI01000137">
    <property type="protein sequence ID" value="TNY18461.1"/>
    <property type="molecule type" value="Genomic_DNA"/>
</dbReference>
<evidence type="ECO:0000313" key="9">
    <source>
        <dbReference type="Proteomes" id="UP000311382"/>
    </source>
</evidence>
<keyword evidence="6" id="KW-0539">Nucleus</keyword>
<sequence length="599" mass="65258">MACERASSTPHEPTPIGGPSSAPLPSRSILRTRVDPVGPPSEVIDPAVYLKRVEQALDRASAKVKQVEAGWAALDDEARVRLRDRCSAANLLEESTVLYDDAWVRGDVHQWTNFRWLPQPPPTRREDDPDDEAELEEHDDGEAQERAGSPTAPGSWSGVTLEGHPDVEPCFEAVEQSSLRILRPPQVAHFVRKTGLADYNSLPALRASALDGPRPTHKDPLTHVLYTLTFHFIPRLNSSQSFSQRQTIACTGSNTLEQLRANLTVGGDNIPIEDHDGSSADESDGASERGEGEGTPPVRPGISGRFGGEGDEGRRTRWKDERRETGCAFIAEGLVYADNGENKQDYAALILDGIDQVEWPDSEAAPQQPSTSTAHPADDELLPLDAVTAGPTTSTAMRAAATRPPVRPGPQGKPQLQRGPSLGGAKLGEIPLRVGQPYLFVHQGNNEHIWTVDEIRYLHPSDPPPFPPPSANIRSNAFKHFLPPFPLTTFLSRTSATGKCSLCERDPGELLTIDDERAGETPAILCRACFDLLHPVPKGRRRRAAAGQPVGEASPPKKKGKRARAEVAEPVDKEIEEEVPDEEREGMDGVQVIPLLVER</sequence>
<comment type="caution">
    <text evidence="8">The sequence shown here is derived from an EMBL/GenBank/DDBJ whole genome shotgun (WGS) entry which is preliminary data.</text>
</comment>
<dbReference type="Proteomes" id="UP000311382">
    <property type="component" value="Unassembled WGS sequence"/>
</dbReference>
<dbReference type="GO" id="GO:0042796">
    <property type="term" value="P:snRNA transcription by RNA polymerase III"/>
    <property type="evidence" value="ECO:0007669"/>
    <property type="project" value="TreeGrafter"/>
</dbReference>
<evidence type="ECO:0000256" key="3">
    <source>
        <dbReference type="ARBA" id="ARBA00023015"/>
    </source>
</evidence>
<accession>A0A5C5FRR7</accession>
<feature type="region of interest" description="Disordered" evidence="7">
    <location>
        <begin position="266"/>
        <end position="320"/>
    </location>
</feature>
<dbReference type="STRING" id="5288.A0A5C5FRR7"/>
<dbReference type="AlphaFoldDB" id="A0A5C5FRR7"/>
<dbReference type="GO" id="GO:0001046">
    <property type="term" value="F:core promoter sequence-specific DNA binding"/>
    <property type="evidence" value="ECO:0007669"/>
    <property type="project" value="TreeGrafter"/>
</dbReference>
<proteinExistence type="inferred from homology"/>
<evidence type="ECO:0000256" key="6">
    <source>
        <dbReference type="ARBA" id="ARBA00023242"/>
    </source>
</evidence>
<dbReference type="PANTHER" id="PTHR13421:SF16">
    <property type="entry name" value="SNRNA-ACTIVATING PROTEIN COMPLEX SUBUNIT 3"/>
    <property type="match status" value="1"/>
</dbReference>
<organism evidence="8 9">
    <name type="scientific">Rhodotorula diobovata</name>
    <dbReference type="NCBI Taxonomy" id="5288"/>
    <lineage>
        <taxon>Eukaryota</taxon>
        <taxon>Fungi</taxon>
        <taxon>Dikarya</taxon>
        <taxon>Basidiomycota</taxon>
        <taxon>Pucciniomycotina</taxon>
        <taxon>Microbotryomycetes</taxon>
        <taxon>Sporidiobolales</taxon>
        <taxon>Sporidiobolaceae</taxon>
        <taxon>Rhodotorula</taxon>
    </lineage>
</organism>
<comment type="similarity">
    <text evidence="2">Belongs to the SNAPC3/SRD2 family.</text>
</comment>
<dbReference type="GO" id="GO:0005634">
    <property type="term" value="C:nucleus"/>
    <property type="evidence" value="ECO:0007669"/>
    <property type="project" value="UniProtKB-SubCell"/>
</dbReference>
<dbReference type="GO" id="GO:0000978">
    <property type="term" value="F:RNA polymerase II cis-regulatory region sequence-specific DNA binding"/>
    <property type="evidence" value="ECO:0007669"/>
    <property type="project" value="TreeGrafter"/>
</dbReference>
<evidence type="ECO:0000256" key="5">
    <source>
        <dbReference type="ARBA" id="ARBA00023163"/>
    </source>
</evidence>
<keyword evidence="3" id="KW-0805">Transcription regulation</keyword>
<dbReference type="GO" id="GO:0003681">
    <property type="term" value="F:bent DNA binding"/>
    <property type="evidence" value="ECO:0007669"/>
    <property type="project" value="TreeGrafter"/>
</dbReference>
<comment type="subcellular location">
    <subcellularLocation>
        <location evidence="1">Nucleus</location>
    </subcellularLocation>
</comment>
<feature type="compositionally biased region" description="Acidic residues" evidence="7">
    <location>
        <begin position="128"/>
        <end position="142"/>
    </location>
</feature>
<keyword evidence="4" id="KW-0238">DNA-binding</keyword>
<dbReference type="InterPro" id="IPR022042">
    <property type="entry name" value="snRNA-activating_su3"/>
</dbReference>
<feature type="region of interest" description="Disordered" evidence="7">
    <location>
        <begin position="394"/>
        <end position="424"/>
    </location>
</feature>
<dbReference type="GO" id="GO:0001006">
    <property type="term" value="F:RNA polymerase III type 3 promoter sequence-specific DNA binding"/>
    <property type="evidence" value="ECO:0007669"/>
    <property type="project" value="TreeGrafter"/>
</dbReference>
<evidence type="ECO:0000256" key="4">
    <source>
        <dbReference type="ARBA" id="ARBA00023125"/>
    </source>
</evidence>
<reference evidence="8 9" key="1">
    <citation type="submission" date="2019-03" db="EMBL/GenBank/DDBJ databases">
        <title>Rhodosporidium diobovatum UCD-FST 08-225 genome sequencing, assembly, and annotation.</title>
        <authorList>
            <person name="Fakankun I.U."/>
            <person name="Fristensky B."/>
            <person name="Levin D.B."/>
        </authorList>
    </citation>
    <scope>NUCLEOTIDE SEQUENCE [LARGE SCALE GENOMIC DNA]</scope>
    <source>
        <strain evidence="8 9">UCD-FST 08-225</strain>
    </source>
</reference>
<feature type="region of interest" description="Disordered" evidence="7">
    <location>
        <begin position="114"/>
        <end position="162"/>
    </location>
</feature>
<keyword evidence="5" id="KW-0804">Transcription</keyword>
<keyword evidence="9" id="KW-1185">Reference proteome</keyword>
<feature type="region of interest" description="Disordered" evidence="7">
    <location>
        <begin position="1"/>
        <end position="41"/>
    </location>
</feature>
<evidence type="ECO:0000256" key="7">
    <source>
        <dbReference type="SAM" id="MobiDB-lite"/>
    </source>
</evidence>
<feature type="compositionally biased region" description="Basic and acidic residues" evidence="7">
    <location>
        <begin position="311"/>
        <end position="320"/>
    </location>
</feature>